<dbReference type="Gene3D" id="3.40.720.10">
    <property type="entry name" value="Alkaline Phosphatase, subunit A"/>
    <property type="match status" value="1"/>
</dbReference>
<dbReference type="InterPro" id="IPR017850">
    <property type="entry name" value="Alkaline_phosphatase_core_sf"/>
</dbReference>
<evidence type="ECO:0000256" key="3">
    <source>
        <dbReference type="ARBA" id="ARBA00022723"/>
    </source>
</evidence>
<evidence type="ECO:0000256" key="4">
    <source>
        <dbReference type="ARBA" id="ARBA00022729"/>
    </source>
</evidence>
<comment type="similarity">
    <text evidence="2">Belongs to the sulfatase family.</text>
</comment>
<keyword evidence="6" id="KW-0106">Calcium</keyword>
<dbReference type="PANTHER" id="PTHR45953">
    <property type="entry name" value="IDURONATE 2-SULFATASE"/>
    <property type="match status" value="1"/>
</dbReference>
<evidence type="ECO:0000256" key="2">
    <source>
        <dbReference type="ARBA" id="ARBA00008779"/>
    </source>
</evidence>
<gene>
    <name evidence="9" type="primary">betC</name>
    <name evidence="9" type="ORF">HAHE_37200</name>
</gene>
<reference evidence="9 10" key="1">
    <citation type="submission" date="2021-06" db="EMBL/GenBank/DDBJ databases">
        <title>Complete genome of Haloferula helveola possessing various polysaccharide degrading enzymes.</title>
        <authorList>
            <person name="Takami H."/>
            <person name="Huang C."/>
            <person name="Hamasaki K."/>
        </authorList>
    </citation>
    <scope>NUCLEOTIDE SEQUENCE [LARGE SCALE GENOMIC DNA]</scope>
    <source>
        <strain evidence="9 10">CN-1</strain>
    </source>
</reference>
<dbReference type="PROSITE" id="PS00523">
    <property type="entry name" value="SULFATASE_1"/>
    <property type="match status" value="1"/>
</dbReference>
<organism evidence="9 10">
    <name type="scientific">Haloferula helveola</name>
    <dbReference type="NCBI Taxonomy" id="490095"/>
    <lineage>
        <taxon>Bacteria</taxon>
        <taxon>Pseudomonadati</taxon>
        <taxon>Verrucomicrobiota</taxon>
        <taxon>Verrucomicrobiia</taxon>
        <taxon>Verrucomicrobiales</taxon>
        <taxon>Verrucomicrobiaceae</taxon>
        <taxon>Haloferula</taxon>
    </lineage>
</organism>
<dbReference type="PANTHER" id="PTHR45953:SF1">
    <property type="entry name" value="IDURONATE 2-SULFATASE"/>
    <property type="match status" value="1"/>
</dbReference>
<protein>
    <submittedName>
        <fullName evidence="9">Iduronate-2-sulfatase</fullName>
    </submittedName>
</protein>
<evidence type="ECO:0000256" key="1">
    <source>
        <dbReference type="ARBA" id="ARBA00001913"/>
    </source>
</evidence>
<dbReference type="SUPFAM" id="SSF53649">
    <property type="entry name" value="Alkaline phosphatase-like"/>
    <property type="match status" value="1"/>
</dbReference>
<evidence type="ECO:0000313" key="10">
    <source>
        <dbReference type="Proteomes" id="UP001374893"/>
    </source>
</evidence>
<sequence length="496" mass="55011">MMKSSLFALLLAATVSAAEKPNVLFIAVDDLKPMLGCYGDTVIKTPNIDRLAGQGTTFLNAHCQQAVCGPSRASLLTGLRPDTTQVWDLKTRLRDNLPDVVTLPQHFKANGYESVGLGKIFDPRSVDGQIKDDPASWSRPYIKTADNPDSQMGFLGSEFVERAKVAKRENRGNWNKMKEALGGTPAVEIDQDVPDDAYDDGIFADKAVELIGELSKSDKPFFLAVGFKKPHLPFVAPKKYADLYSGDDIRLAEFQKMPEGAPEVHFQDSWELKNGSYAGYEGLKGKVVPDKKQRELIHGYMACVSYIDAQVGKLLDALDKQGVAENTIVVFWGDHGWHLGDHGMWCKHTNYEQATRVPMIISKRAKGGVAAKSSSPVEFIDIFPTLCDIAGLERPDALEGESLVPVIEDPEATVKDYAISQYPRGGGARELMGYALRDGRYRYVRWVEKGDPSKLKFEEFYDYESDPLEKKSLIDEPGLADVVKRFRAATDKFLSL</sequence>
<feature type="signal peptide" evidence="7">
    <location>
        <begin position="1"/>
        <end position="17"/>
    </location>
</feature>
<dbReference type="CDD" id="cd16030">
    <property type="entry name" value="iduronate-2-sulfatase"/>
    <property type="match status" value="1"/>
</dbReference>
<keyword evidence="4 7" id="KW-0732">Signal</keyword>
<dbReference type="RefSeq" id="WP_338686589.1">
    <property type="nucleotide sequence ID" value="NZ_AP024702.1"/>
</dbReference>
<dbReference type="InterPro" id="IPR024607">
    <property type="entry name" value="Sulfatase_CS"/>
</dbReference>
<proteinExistence type="inferred from homology"/>
<evidence type="ECO:0000256" key="6">
    <source>
        <dbReference type="ARBA" id="ARBA00022837"/>
    </source>
</evidence>
<dbReference type="Pfam" id="PF00884">
    <property type="entry name" value="Sulfatase"/>
    <property type="match status" value="1"/>
</dbReference>
<keyword evidence="10" id="KW-1185">Reference proteome</keyword>
<feature type="chain" id="PRO_5047277439" evidence="7">
    <location>
        <begin position="18"/>
        <end position="496"/>
    </location>
</feature>
<evidence type="ECO:0000259" key="8">
    <source>
        <dbReference type="Pfam" id="PF00884"/>
    </source>
</evidence>
<evidence type="ECO:0000313" key="9">
    <source>
        <dbReference type="EMBL" id="BCX49812.1"/>
    </source>
</evidence>
<keyword evidence="5" id="KW-0378">Hydrolase</keyword>
<dbReference type="Proteomes" id="UP001374893">
    <property type="component" value="Chromosome"/>
</dbReference>
<keyword evidence="3" id="KW-0479">Metal-binding</keyword>
<accession>A0ABN6H808</accession>
<evidence type="ECO:0000256" key="5">
    <source>
        <dbReference type="ARBA" id="ARBA00022801"/>
    </source>
</evidence>
<dbReference type="InterPro" id="IPR035874">
    <property type="entry name" value="IDS"/>
</dbReference>
<dbReference type="InterPro" id="IPR000917">
    <property type="entry name" value="Sulfatase_N"/>
</dbReference>
<evidence type="ECO:0000256" key="7">
    <source>
        <dbReference type="SAM" id="SignalP"/>
    </source>
</evidence>
<feature type="domain" description="Sulfatase N-terminal" evidence="8">
    <location>
        <begin position="21"/>
        <end position="391"/>
    </location>
</feature>
<name>A0ABN6H808_9BACT</name>
<comment type="cofactor">
    <cofactor evidence="1">
        <name>Ca(2+)</name>
        <dbReference type="ChEBI" id="CHEBI:29108"/>
    </cofactor>
</comment>
<dbReference type="EMBL" id="AP024702">
    <property type="protein sequence ID" value="BCX49812.1"/>
    <property type="molecule type" value="Genomic_DNA"/>
</dbReference>